<dbReference type="Proteomes" id="UP000502504">
    <property type="component" value="Chromosome"/>
</dbReference>
<dbReference type="Pfam" id="PF06386">
    <property type="entry name" value="GvpL_GvpF"/>
    <property type="match status" value="2"/>
</dbReference>
<evidence type="ECO:0000313" key="4">
    <source>
        <dbReference type="EMBL" id="OOQ47176.1"/>
    </source>
</evidence>
<reference evidence="5 7" key="2">
    <citation type="submission" date="2020-03" db="EMBL/GenBank/DDBJ databases">
        <title>Is there a link between lipid content and antibiotic production in Streptomyces?</title>
        <authorList>
            <person name="David M."/>
            <person name="Lejeune C."/>
            <person name="Abreu S."/>
            <person name="Thibessard A."/>
            <person name="Leblond P."/>
            <person name="Chaminade P."/>
            <person name="Virolle M.-J."/>
        </authorList>
    </citation>
    <scope>NUCLEOTIDE SEQUENCE [LARGE SCALE GENOMIC DNA]</scope>
    <source>
        <strain evidence="5 7">DSM 41481</strain>
    </source>
</reference>
<dbReference type="InterPro" id="IPR009430">
    <property type="entry name" value="GvpL/GvpF"/>
</dbReference>
<proteinExistence type="inferred from homology"/>
<dbReference type="GO" id="GO:0031412">
    <property type="term" value="P:gas vesicle organization"/>
    <property type="evidence" value="ECO:0007669"/>
    <property type="project" value="InterPro"/>
</dbReference>
<sequence>MTGLRYVYAVCRPLGAPLQADLGGVAGDPPRLLAHHGLIAVLSHVPERDFAEEPLRDHRADRSWLLETARSHQQVVDALTAVTTPLPLRPATVFPDDSAVRVMVQRHEDDFRDTLERLDGRVEWGVRVYDDTGGGPGETDEAREIHDFADRLHRTLTAHADDVRLSPPRITAPPNRPQSVLDGAYLVPRARSEEFVEAVHRAEGEVPGARVELAGPWAAYSFADVGDLS</sequence>
<comment type="similarity">
    <text evidence="3">Belongs to the gas vesicle GvpF/GvpL family.</text>
</comment>
<dbReference type="EMBL" id="CP050692">
    <property type="protein sequence ID" value="QIT47486.1"/>
    <property type="molecule type" value="Genomic_DNA"/>
</dbReference>
<dbReference type="PANTHER" id="PTHR36852:SF1">
    <property type="entry name" value="PROTEIN GVPL 2"/>
    <property type="match status" value="1"/>
</dbReference>
<name>A0AAE6YD50_STRAT</name>
<dbReference type="RefSeq" id="WP_078635793.1">
    <property type="nucleotide sequence ID" value="NZ_CM007717.1"/>
</dbReference>
<protein>
    <submittedName>
        <fullName evidence="4 5">Gas vesicle protein</fullName>
    </submittedName>
</protein>
<gene>
    <name evidence="4" type="ORF">AFM16_30910</name>
    <name evidence="5" type="ORF">HCX60_31455</name>
</gene>
<comment type="subcellular location">
    <subcellularLocation>
        <location evidence="2">Gas vesicle</location>
    </subcellularLocation>
</comment>
<keyword evidence="6" id="KW-1185">Reference proteome</keyword>
<organism evidence="5 7">
    <name type="scientific">Streptomyces antibioticus</name>
    <dbReference type="NCBI Taxonomy" id="1890"/>
    <lineage>
        <taxon>Bacteria</taxon>
        <taxon>Bacillati</taxon>
        <taxon>Actinomycetota</taxon>
        <taxon>Actinomycetes</taxon>
        <taxon>Kitasatosporales</taxon>
        <taxon>Streptomycetaceae</taxon>
        <taxon>Streptomyces</taxon>
    </lineage>
</organism>
<dbReference type="GO" id="GO:0031411">
    <property type="term" value="C:gas vesicle"/>
    <property type="evidence" value="ECO:0007669"/>
    <property type="project" value="UniProtKB-SubCell"/>
</dbReference>
<evidence type="ECO:0000256" key="2">
    <source>
        <dbReference type="ARBA" id="ARBA00035108"/>
    </source>
</evidence>
<evidence type="ECO:0000313" key="5">
    <source>
        <dbReference type="EMBL" id="QIT47486.1"/>
    </source>
</evidence>
<reference evidence="4 6" key="1">
    <citation type="submission" date="2015-07" db="EMBL/GenBank/DDBJ databases">
        <title>Draft Genome Sequence of Streptomyces antibioticus, IMRU 3720 reveals insights in the evolution of actinomycin biosynthetic gene clusters in Streptomyces.</title>
        <authorList>
            <person name="Crnovcic I."/>
            <person name="Ruckert C."/>
            <person name="Kalinowksi J."/>
            <person name="Keller U."/>
        </authorList>
    </citation>
    <scope>NUCLEOTIDE SEQUENCE [LARGE SCALE GENOMIC DNA]</scope>
    <source>
        <strain evidence="4 6">DSM 41481</strain>
    </source>
</reference>
<dbReference type="AlphaFoldDB" id="A0AAE6YD50"/>
<evidence type="ECO:0000256" key="3">
    <source>
        <dbReference type="ARBA" id="ARBA00035643"/>
    </source>
</evidence>
<dbReference type="Proteomes" id="UP000190306">
    <property type="component" value="Chromosome"/>
</dbReference>
<evidence type="ECO:0000313" key="6">
    <source>
        <dbReference type="Proteomes" id="UP000190306"/>
    </source>
</evidence>
<evidence type="ECO:0000313" key="7">
    <source>
        <dbReference type="Proteomes" id="UP000502504"/>
    </source>
</evidence>
<keyword evidence="1" id="KW-0304">Gas vesicle</keyword>
<dbReference type="PANTHER" id="PTHR36852">
    <property type="entry name" value="PROTEIN GVPL 2"/>
    <property type="match status" value="1"/>
</dbReference>
<accession>A0AAE6YD50</accession>
<evidence type="ECO:0000256" key="1">
    <source>
        <dbReference type="ARBA" id="ARBA00022987"/>
    </source>
</evidence>
<dbReference type="EMBL" id="LHQL01000014">
    <property type="protein sequence ID" value="OOQ47176.1"/>
    <property type="molecule type" value="Genomic_DNA"/>
</dbReference>